<sequence>MELDIYQQESNLIWVINRWRRDANEPWVVEYATGSFDLEDRSDLVITEKGPAENEHVNTGVFTGELEDGDLYLNYIGLGDGITFSVKLSRQ</sequence>
<evidence type="ECO:0000313" key="1">
    <source>
        <dbReference type="EMBL" id="SLN66956.1"/>
    </source>
</evidence>
<proteinExistence type="predicted"/>
<reference evidence="1 2" key="1">
    <citation type="submission" date="2017-03" db="EMBL/GenBank/DDBJ databases">
        <authorList>
            <person name="Afonso C.L."/>
            <person name="Miller P.J."/>
            <person name="Scott M.A."/>
            <person name="Spackman E."/>
            <person name="Goraichik I."/>
            <person name="Dimitrov K.M."/>
            <person name="Suarez D.L."/>
            <person name="Swayne D.E."/>
        </authorList>
    </citation>
    <scope>NUCLEOTIDE SEQUENCE [LARGE SCALE GENOMIC DNA]</scope>
    <source>
        <strain evidence="1 2">CECT 7450</strain>
    </source>
</reference>
<protein>
    <submittedName>
        <fullName evidence="1">Uncharacterized protein</fullName>
    </submittedName>
</protein>
<evidence type="ECO:0000313" key="2">
    <source>
        <dbReference type="Proteomes" id="UP000193061"/>
    </source>
</evidence>
<organism evidence="1 2">
    <name type="scientific">Roseovarius albus</name>
    <dbReference type="NCBI Taxonomy" id="1247867"/>
    <lineage>
        <taxon>Bacteria</taxon>
        <taxon>Pseudomonadati</taxon>
        <taxon>Pseudomonadota</taxon>
        <taxon>Alphaproteobacteria</taxon>
        <taxon>Rhodobacterales</taxon>
        <taxon>Roseobacteraceae</taxon>
        <taxon>Roseovarius</taxon>
    </lineage>
</organism>
<gene>
    <name evidence="1" type="ORF">ROA7450_03552</name>
</gene>
<accession>A0A1X7A0E9</accession>
<dbReference type="AlphaFoldDB" id="A0A1X7A0E9"/>
<dbReference type="EMBL" id="FWFX01000014">
    <property type="protein sequence ID" value="SLN66956.1"/>
    <property type="molecule type" value="Genomic_DNA"/>
</dbReference>
<name>A0A1X7A0E9_9RHOB</name>
<keyword evidence="2" id="KW-1185">Reference proteome</keyword>
<dbReference type="Proteomes" id="UP000193061">
    <property type="component" value="Unassembled WGS sequence"/>
</dbReference>